<reference evidence="3 4" key="1">
    <citation type="submission" date="2023-08" db="EMBL/GenBank/DDBJ databases">
        <title>Black Yeasts Isolated from many extreme environments.</title>
        <authorList>
            <person name="Coleine C."/>
            <person name="Stajich J.E."/>
            <person name="Selbmann L."/>
        </authorList>
    </citation>
    <scope>NUCLEOTIDE SEQUENCE [LARGE SCALE GENOMIC DNA]</scope>
    <source>
        <strain evidence="3 4">CCFEE 5935</strain>
    </source>
</reference>
<evidence type="ECO:0000313" key="3">
    <source>
        <dbReference type="EMBL" id="KAK5173068.1"/>
    </source>
</evidence>
<feature type="region of interest" description="Disordered" evidence="1">
    <location>
        <begin position="1"/>
        <end position="40"/>
    </location>
</feature>
<evidence type="ECO:0000313" key="4">
    <source>
        <dbReference type="Proteomes" id="UP001337655"/>
    </source>
</evidence>
<organism evidence="3 4">
    <name type="scientific">Saxophila tyrrhenica</name>
    <dbReference type="NCBI Taxonomy" id="1690608"/>
    <lineage>
        <taxon>Eukaryota</taxon>
        <taxon>Fungi</taxon>
        <taxon>Dikarya</taxon>
        <taxon>Ascomycota</taxon>
        <taxon>Pezizomycotina</taxon>
        <taxon>Dothideomycetes</taxon>
        <taxon>Dothideomycetidae</taxon>
        <taxon>Mycosphaerellales</taxon>
        <taxon>Extremaceae</taxon>
        <taxon>Saxophila</taxon>
    </lineage>
</organism>
<protein>
    <recommendedName>
        <fullName evidence="2">F-box domain-containing protein</fullName>
    </recommendedName>
</protein>
<dbReference type="InterPro" id="IPR001810">
    <property type="entry name" value="F-box_dom"/>
</dbReference>
<dbReference type="InterPro" id="IPR036047">
    <property type="entry name" value="F-box-like_dom_sf"/>
</dbReference>
<evidence type="ECO:0000259" key="2">
    <source>
        <dbReference type="PROSITE" id="PS50181"/>
    </source>
</evidence>
<feature type="region of interest" description="Disordered" evidence="1">
    <location>
        <begin position="58"/>
        <end position="79"/>
    </location>
</feature>
<dbReference type="GeneID" id="89924537"/>
<accession>A0AAV9PIG4</accession>
<dbReference type="Proteomes" id="UP001337655">
    <property type="component" value="Unassembled WGS sequence"/>
</dbReference>
<keyword evidence="4" id="KW-1185">Reference proteome</keyword>
<dbReference type="RefSeq" id="XP_064661786.1">
    <property type="nucleotide sequence ID" value="XM_064800447.1"/>
</dbReference>
<comment type="caution">
    <text evidence="3">The sequence shown here is derived from an EMBL/GenBank/DDBJ whole genome shotgun (WGS) entry which is preliminary data.</text>
</comment>
<feature type="domain" description="F-box" evidence="2">
    <location>
        <begin position="81"/>
        <end position="129"/>
    </location>
</feature>
<feature type="compositionally biased region" description="Basic residues" evidence="1">
    <location>
        <begin position="58"/>
        <end position="74"/>
    </location>
</feature>
<name>A0AAV9PIG4_9PEZI</name>
<dbReference type="PROSITE" id="PS50181">
    <property type="entry name" value="FBOX"/>
    <property type="match status" value="1"/>
</dbReference>
<dbReference type="SUPFAM" id="SSF81383">
    <property type="entry name" value="F-box domain"/>
    <property type="match status" value="1"/>
</dbReference>
<sequence>MSATGHENVQDKPTAMPPSDDQEISIITTGSRKASRRDRIIDEDEPLVDTTAKLTLKSKKTDRAKRRVEKKQKKVATSPTPTSLLNLPAELLQEIAGYLQPSDVFQLLQVNRNVYDFIQSNESTIARDIIRRRYFVLSRCFPLPVAFENVESSARPSLLSDRRQDMLQIHKKPYQHVKGIDPLNICTCMSCVFSWNNLNMILDLSYWQKNLNEREPILMIPRGTAPEWNRKLLEANAAIVERAMDSRLVHAAILEKHLKTTVQTIFRTFRGRKTVHPKRLYHLTLVEAEKETDEFLERSGPPSYEFPWHRDNYYGLEAYVPNRKWSKEQERWLYYAEGLHERDLEWVKQRFTPNVTSVPVREHVTEQLPRPDSKIQL</sequence>
<gene>
    <name evidence="3" type="ORF">LTR77_003190</name>
</gene>
<dbReference type="Pfam" id="PF00646">
    <property type="entry name" value="F-box"/>
    <property type="match status" value="1"/>
</dbReference>
<dbReference type="AlphaFoldDB" id="A0AAV9PIG4"/>
<dbReference type="EMBL" id="JAVRRT010000004">
    <property type="protein sequence ID" value="KAK5173068.1"/>
    <property type="molecule type" value="Genomic_DNA"/>
</dbReference>
<proteinExistence type="predicted"/>
<evidence type="ECO:0000256" key="1">
    <source>
        <dbReference type="SAM" id="MobiDB-lite"/>
    </source>
</evidence>